<proteinExistence type="predicted"/>
<accession>A0AAN1WJN7</accession>
<name>A0AAN1WJN7_9GAMM</name>
<keyword evidence="2" id="KW-1185">Reference proteome</keyword>
<dbReference type="EMBL" id="AP023086">
    <property type="protein sequence ID" value="BCD98848.1"/>
    <property type="molecule type" value="Genomic_DNA"/>
</dbReference>
<evidence type="ECO:0000313" key="1">
    <source>
        <dbReference type="EMBL" id="BCD98848.1"/>
    </source>
</evidence>
<dbReference type="Gene3D" id="3.90.980.10">
    <property type="entry name" value="DNA primase, catalytic core, N-terminal domain"/>
    <property type="match status" value="1"/>
</dbReference>
<organism evidence="1 2">
    <name type="scientific">Marinagarivorans cellulosilyticus</name>
    <dbReference type="NCBI Taxonomy" id="2721545"/>
    <lineage>
        <taxon>Bacteria</taxon>
        <taxon>Pseudomonadati</taxon>
        <taxon>Pseudomonadota</taxon>
        <taxon>Gammaproteobacteria</taxon>
        <taxon>Cellvibrionales</taxon>
        <taxon>Cellvibrionaceae</taxon>
        <taxon>Marinagarivorans</taxon>
    </lineage>
</organism>
<reference evidence="1 2" key="1">
    <citation type="journal article" date="2022" name="IScience">
        <title>An ultrasensitive nanofiber-based assay for enzymatic hydrolysis and deep-sea microbial degradation of cellulose.</title>
        <authorList>
            <person name="Tsudome M."/>
            <person name="Tachioka M."/>
            <person name="Miyazaki M."/>
            <person name="Uchimura K."/>
            <person name="Tsuda M."/>
            <person name="Takaki Y."/>
            <person name="Deguchi S."/>
        </authorList>
    </citation>
    <scope>NUCLEOTIDE SEQUENCE [LARGE SCALE GENOMIC DNA]</scope>
    <source>
        <strain evidence="1 2">GE09</strain>
    </source>
</reference>
<dbReference type="InterPro" id="IPR037068">
    <property type="entry name" value="DNA_primase_core_N_sf"/>
</dbReference>
<dbReference type="AlphaFoldDB" id="A0AAN1WJN7"/>
<dbReference type="Gene3D" id="3.40.1360.10">
    <property type="match status" value="1"/>
</dbReference>
<dbReference type="Proteomes" id="UP001320119">
    <property type="component" value="Chromosome"/>
</dbReference>
<gene>
    <name evidence="1" type="ORF">MARGE09_P3049</name>
</gene>
<evidence type="ECO:0000313" key="2">
    <source>
        <dbReference type="Proteomes" id="UP001320119"/>
    </source>
</evidence>
<protein>
    <submittedName>
        <fullName evidence="1">Uncharacterized protein</fullName>
    </submittedName>
</protein>
<dbReference type="RefSeq" id="WP_236983469.1">
    <property type="nucleotide sequence ID" value="NZ_AP023086.1"/>
</dbReference>
<sequence length="276" mass="30912">MSAMIQERHRMCCVQTPLAIEQPHHPAGHTAQQVFSYYQKCLWQSSRAQCYLEERGLLDKALLQQFHIGFCDRTLHRQLPVAKSVAGQRARGPLRQLGLMRPSGRETFEGAIVVPALCNGMPLAAYGRRVTPKLASRCVPYIYWATQEAGLFNELVIYRHRHVYLCKTPIEALTLIKAGINNVVSCWGNAELTNNQWQQLSDAGLASLTVVINKGGFAQQFIEQLRSVTRELPVMLRYIALPKRCDLNAAWGKLSGDRAAFHSLLANARPYLAGAL</sequence>
<dbReference type="KEGG" id="marq:MARGE09_P3049"/>
<dbReference type="SUPFAM" id="SSF56731">
    <property type="entry name" value="DNA primase core"/>
    <property type="match status" value="1"/>
</dbReference>